<feature type="region of interest" description="Disordered" evidence="5">
    <location>
        <begin position="451"/>
        <end position="552"/>
    </location>
</feature>
<keyword evidence="2 6" id="KW-0812">Transmembrane</keyword>
<organism evidence="7 8">
    <name type="scientific">Dichomitus squalens (strain LYAD-421)</name>
    <name type="common">Western red white-rot fungus</name>
    <dbReference type="NCBI Taxonomy" id="732165"/>
    <lineage>
        <taxon>Eukaryota</taxon>
        <taxon>Fungi</taxon>
        <taxon>Dikarya</taxon>
        <taxon>Basidiomycota</taxon>
        <taxon>Agaricomycotina</taxon>
        <taxon>Agaricomycetes</taxon>
        <taxon>Polyporales</taxon>
        <taxon>Polyporaceae</taxon>
        <taxon>Dichomitus</taxon>
    </lineage>
</organism>
<feature type="compositionally biased region" description="Polar residues" evidence="5">
    <location>
        <begin position="924"/>
        <end position="938"/>
    </location>
</feature>
<evidence type="ECO:0000313" key="8">
    <source>
        <dbReference type="Proteomes" id="UP000053319"/>
    </source>
</evidence>
<evidence type="ECO:0000256" key="6">
    <source>
        <dbReference type="SAM" id="Phobius"/>
    </source>
</evidence>
<keyword evidence="4 6" id="KW-0472">Membrane</keyword>
<evidence type="ECO:0000256" key="5">
    <source>
        <dbReference type="SAM" id="MobiDB-lite"/>
    </source>
</evidence>
<feature type="compositionally biased region" description="Low complexity" evidence="5">
    <location>
        <begin position="778"/>
        <end position="802"/>
    </location>
</feature>
<dbReference type="InterPro" id="IPR051694">
    <property type="entry name" value="Immunoregulatory_rcpt-like"/>
</dbReference>
<dbReference type="GO" id="GO:0016020">
    <property type="term" value="C:membrane"/>
    <property type="evidence" value="ECO:0007669"/>
    <property type="project" value="UniProtKB-SubCell"/>
</dbReference>
<feature type="region of interest" description="Disordered" evidence="5">
    <location>
        <begin position="572"/>
        <end position="609"/>
    </location>
</feature>
<dbReference type="EMBL" id="JH719406">
    <property type="protein sequence ID" value="EJF62391.1"/>
    <property type="molecule type" value="Genomic_DNA"/>
</dbReference>
<protein>
    <recommendedName>
        <fullName evidence="9">Transmembrane protein</fullName>
    </recommendedName>
</protein>
<comment type="subcellular location">
    <subcellularLocation>
        <location evidence="1">Membrane</location>
        <topology evidence="1">Single-pass membrane protein</topology>
    </subcellularLocation>
</comment>
<feature type="compositionally biased region" description="Low complexity" evidence="5">
    <location>
        <begin position="293"/>
        <end position="302"/>
    </location>
</feature>
<evidence type="ECO:0000256" key="3">
    <source>
        <dbReference type="ARBA" id="ARBA00022989"/>
    </source>
</evidence>
<keyword evidence="3 6" id="KW-1133">Transmembrane helix</keyword>
<dbReference type="Gene3D" id="2.60.120.260">
    <property type="entry name" value="Galactose-binding domain-like"/>
    <property type="match status" value="2"/>
</dbReference>
<feature type="compositionally biased region" description="Basic and acidic residues" evidence="5">
    <location>
        <begin position="1010"/>
        <end position="1022"/>
    </location>
</feature>
<dbReference type="Proteomes" id="UP000053319">
    <property type="component" value="Unassembled WGS sequence"/>
</dbReference>
<dbReference type="GeneID" id="18838065"/>
<dbReference type="KEGG" id="dsq:DICSQDRAFT_161209"/>
<dbReference type="OrthoDB" id="3265734at2759"/>
<feature type="compositionally biased region" description="Low complexity" evidence="5">
    <location>
        <begin position="516"/>
        <end position="525"/>
    </location>
</feature>
<name>R7T1Y2_DICSQ</name>
<proteinExistence type="predicted"/>
<evidence type="ECO:0000256" key="1">
    <source>
        <dbReference type="ARBA" id="ARBA00004167"/>
    </source>
</evidence>
<dbReference type="HOGENOM" id="CLU_295778_0_0_1"/>
<feature type="transmembrane region" description="Helical" evidence="6">
    <location>
        <begin position="179"/>
        <end position="202"/>
    </location>
</feature>
<dbReference type="AlphaFoldDB" id="R7T1Y2"/>
<dbReference type="PANTHER" id="PTHR15549">
    <property type="entry name" value="PAIRED IMMUNOGLOBULIN-LIKE TYPE 2 RECEPTOR"/>
    <property type="match status" value="1"/>
</dbReference>
<feature type="compositionally biased region" description="Polar residues" evidence="5">
    <location>
        <begin position="314"/>
        <end position="325"/>
    </location>
</feature>
<feature type="transmembrane region" description="Helical" evidence="6">
    <location>
        <begin position="809"/>
        <end position="834"/>
    </location>
</feature>
<sequence>MSASTDSGSFIFVDDRDTSSINYETPSLWFATSDQQAADGTVTAGISGAKASFSFTGSAIAVLGVASTVQDSTPPTVQFALDGVTVQSTTAPNNGSIDFSFPYLVLDSIKGGQHTLEMAVTDATQEYPFALDLILYAASNGATPTASQSVVNTFLPAVTVTGQPTSGASGSKSAPVGPIVGGVIGGIAVLVGVGVAIWLFCFRKRNRNGQAYFYATSAKPDELLDDEEAKPTPYEIPPQSVAPSSTLGPGSAYSAALPPQSAYTASSAHSGHSGHHSQQAPYAPSEAPISEYGAGSSSVSGPSHPPSLFVVTNPERQTNSPNQPGRSKAAEAGLLSVPQQATYHADSGEYPFALDLILYAASNGATPTASQSVVNTFLPAVTVTGQPTSGASGSKSAPVGPIVGGVIGGIAVLVGVGVAIWLFCFRKRNRNGQAYFYATSAKPDELLDDEEAKPTPYEIPPQSVAPSSTLGPGSAYSAALPPQSAYTASSAHSGHSGHHSQQAPYAPSEAPISEYGAGSSSVSGPSHPPSLFVVTNPERQTNSPNQPGRSKAAEAGLLSVPQQATYHADSGVRFDENGRPQPVAGGSSSSNVLDANDISDVPPDSQARVRSFTPLPSSFERLAELYRHRWARMTTVNVDSANTTAIEYDSYGSSQWTLVQTSNNGAIFAQTLTKVEGSGGAVYRFHGTSVQVYGSIAVPTVSGATVVSLYALDGGNVTPFSSTQVPDTRVNEADGQLFFDSGTLADSAHVLVINVTIASSAAPYLLDYIKVVETTPPASSISTTATTSGTSSPTSAPSAGSSKSNVGPIVGGVVGGVGGLLLVTAAIFLYVRYFRHRATLGRRRKGGKDLVDDLVDEPKTDMDSSAPFMSGDLWRSTSPLQVPPNAPYAESTLAPSDSASQVAGRLYAAELAAQQRLGQPIRTGPSSQTGPASGSQPGPDTGSGFDPSSAGVARLRPDRKGPAPPPVLEEPEEEAVQHQDSGIRFRDGELLAPEFTEAHGAPRPYGGEGEVERPPEYDDARS</sequence>
<dbReference type="GO" id="GO:0071944">
    <property type="term" value="C:cell periphery"/>
    <property type="evidence" value="ECO:0007669"/>
    <property type="project" value="UniProtKB-ARBA"/>
</dbReference>
<evidence type="ECO:0000256" key="2">
    <source>
        <dbReference type="ARBA" id="ARBA00022692"/>
    </source>
</evidence>
<feature type="compositionally biased region" description="Polar residues" evidence="5">
    <location>
        <begin position="537"/>
        <end position="548"/>
    </location>
</feature>
<feature type="region of interest" description="Disordered" evidence="5">
    <location>
        <begin position="852"/>
        <end position="896"/>
    </location>
</feature>
<evidence type="ECO:0000313" key="7">
    <source>
        <dbReference type="EMBL" id="EJF62391.1"/>
    </source>
</evidence>
<evidence type="ECO:0008006" key="9">
    <source>
        <dbReference type="Google" id="ProtNLM"/>
    </source>
</evidence>
<feature type="compositionally biased region" description="Basic and acidic residues" evidence="5">
    <location>
        <begin position="975"/>
        <end position="989"/>
    </location>
</feature>
<accession>R7T1Y2</accession>
<reference evidence="7 8" key="1">
    <citation type="journal article" date="2012" name="Science">
        <title>The Paleozoic origin of enzymatic lignin decomposition reconstructed from 31 fungal genomes.</title>
        <authorList>
            <person name="Floudas D."/>
            <person name="Binder M."/>
            <person name="Riley R."/>
            <person name="Barry K."/>
            <person name="Blanchette R.A."/>
            <person name="Henrissat B."/>
            <person name="Martinez A.T."/>
            <person name="Otillar R."/>
            <person name="Spatafora J.W."/>
            <person name="Yadav J.S."/>
            <person name="Aerts A."/>
            <person name="Benoit I."/>
            <person name="Boyd A."/>
            <person name="Carlson A."/>
            <person name="Copeland A."/>
            <person name="Coutinho P.M."/>
            <person name="de Vries R.P."/>
            <person name="Ferreira P."/>
            <person name="Findley K."/>
            <person name="Foster B."/>
            <person name="Gaskell J."/>
            <person name="Glotzer D."/>
            <person name="Gorecki P."/>
            <person name="Heitman J."/>
            <person name="Hesse C."/>
            <person name="Hori C."/>
            <person name="Igarashi K."/>
            <person name="Jurgens J.A."/>
            <person name="Kallen N."/>
            <person name="Kersten P."/>
            <person name="Kohler A."/>
            <person name="Kuees U."/>
            <person name="Kumar T.K.A."/>
            <person name="Kuo A."/>
            <person name="LaButti K."/>
            <person name="Larrondo L.F."/>
            <person name="Lindquist E."/>
            <person name="Ling A."/>
            <person name="Lombard V."/>
            <person name="Lucas S."/>
            <person name="Lundell T."/>
            <person name="Martin R."/>
            <person name="McLaughlin D.J."/>
            <person name="Morgenstern I."/>
            <person name="Morin E."/>
            <person name="Murat C."/>
            <person name="Nagy L.G."/>
            <person name="Nolan M."/>
            <person name="Ohm R.A."/>
            <person name="Patyshakuliyeva A."/>
            <person name="Rokas A."/>
            <person name="Ruiz-Duenas F.J."/>
            <person name="Sabat G."/>
            <person name="Salamov A."/>
            <person name="Samejima M."/>
            <person name="Schmutz J."/>
            <person name="Slot J.C."/>
            <person name="St John F."/>
            <person name="Stenlid J."/>
            <person name="Sun H."/>
            <person name="Sun S."/>
            <person name="Syed K."/>
            <person name="Tsang A."/>
            <person name="Wiebenga A."/>
            <person name="Young D."/>
            <person name="Pisabarro A."/>
            <person name="Eastwood D.C."/>
            <person name="Martin F."/>
            <person name="Cullen D."/>
            <person name="Grigoriev I.V."/>
            <person name="Hibbett D.S."/>
        </authorList>
    </citation>
    <scope>NUCLEOTIDE SEQUENCE [LARGE SCALE GENOMIC DNA]</scope>
    <source>
        <strain evidence="7 8">LYAD-421 SS1</strain>
    </source>
</reference>
<dbReference type="RefSeq" id="XP_007365103.1">
    <property type="nucleotide sequence ID" value="XM_007365041.1"/>
</dbReference>
<feature type="compositionally biased region" description="Basic and acidic residues" evidence="5">
    <location>
        <begin position="852"/>
        <end position="862"/>
    </location>
</feature>
<feature type="transmembrane region" description="Helical" evidence="6">
    <location>
        <begin position="402"/>
        <end position="423"/>
    </location>
</feature>
<feature type="region of interest" description="Disordered" evidence="5">
    <location>
        <begin position="919"/>
        <end position="1022"/>
    </location>
</feature>
<evidence type="ECO:0000256" key="4">
    <source>
        <dbReference type="ARBA" id="ARBA00023136"/>
    </source>
</evidence>
<feature type="region of interest" description="Disordered" evidence="5">
    <location>
        <begin position="228"/>
        <end position="329"/>
    </location>
</feature>
<gene>
    <name evidence="7" type="ORF">DICSQDRAFT_161209</name>
</gene>
<feature type="region of interest" description="Disordered" evidence="5">
    <location>
        <begin position="778"/>
        <end position="803"/>
    </location>
</feature>
<dbReference type="PANTHER" id="PTHR15549:SF26">
    <property type="entry name" value="AXIAL BUDDING PATTERN PROTEIN 2-RELATED"/>
    <property type="match status" value="1"/>
</dbReference>